<comment type="similarity">
    <text evidence="1">Belongs to the Bcl-2 family.</text>
</comment>
<dbReference type="AlphaFoldDB" id="A0A3M7QMK0"/>
<evidence type="ECO:0000256" key="3">
    <source>
        <dbReference type="SAM" id="Phobius"/>
    </source>
</evidence>
<proteinExistence type="inferred from homology"/>
<gene>
    <name evidence="5" type="ORF">BpHYR1_016986</name>
</gene>
<dbReference type="InterPro" id="IPR026298">
    <property type="entry name" value="Bcl-2_fam"/>
</dbReference>
<dbReference type="GO" id="GO:0051400">
    <property type="term" value="F:BH domain binding"/>
    <property type="evidence" value="ECO:0007669"/>
    <property type="project" value="TreeGrafter"/>
</dbReference>
<dbReference type="PANTHER" id="PTHR11256">
    <property type="entry name" value="BCL-2 RELATED"/>
    <property type="match status" value="1"/>
</dbReference>
<dbReference type="GO" id="GO:0005741">
    <property type="term" value="C:mitochondrial outer membrane"/>
    <property type="evidence" value="ECO:0007669"/>
    <property type="project" value="TreeGrafter"/>
</dbReference>
<keyword evidence="3" id="KW-0472">Membrane</keyword>
<dbReference type="Pfam" id="PF00452">
    <property type="entry name" value="Bcl-2"/>
    <property type="match status" value="1"/>
</dbReference>
<dbReference type="InterPro" id="IPR002475">
    <property type="entry name" value="Bcl2-like"/>
</dbReference>
<organism evidence="5 6">
    <name type="scientific">Brachionus plicatilis</name>
    <name type="common">Marine rotifer</name>
    <name type="synonym">Brachionus muelleri</name>
    <dbReference type="NCBI Taxonomy" id="10195"/>
    <lineage>
        <taxon>Eukaryota</taxon>
        <taxon>Metazoa</taxon>
        <taxon>Spiralia</taxon>
        <taxon>Gnathifera</taxon>
        <taxon>Rotifera</taxon>
        <taxon>Eurotatoria</taxon>
        <taxon>Monogononta</taxon>
        <taxon>Pseudotrocha</taxon>
        <taxon>Ploima</taxon>
        <taxon>Brachionidae</taxon>
        <taxon>Brachionus</taxon>
    </lineage>
</organism>
<feature type="domain" description="Bcl-2 Bcl-2 homology region 1-3" evidence="4">
    <location>
        <begin position="48"/>
        <end position="154"/>
    </location>
</feature>
<dbReference type="GO" id="GO:0008630">
    <property type="term" value="P:intrinsic apoptotic signaling pathway in response to DNA damage"/>
    <property type="evidence" value="ECO:0007669"/>
    <property type="project" value="TreeGrafter"/>
</dbReference>
<protein>
    <submittedName>
        <fullName evidence="5">Bcl-2 1 isoform X1</fullName>
    </submittedName>
</protein>
<name>A0A3M7QMK0_BRAPC</name>
<comment type="caution">
    <text evidence="5">The sequence shown here is derived from an EMBL/GenBank/DDBJ whole genome shotgun (WGS) entry which is preliminary data.</text>
</comment>
<dbReference type="InterPro" id="IPR036834">
    <property type="entry name" value="Bcl-2-like_sf"/>
</dbReference>
<evidence type="ECO:0000313" key="6">
    <source>
        <dbReference type="Proteomes" id="UP000276133"/>
    </source>
</evidence>
<dbReference type="SMART" id="SM00337">
    <property type="entry name" value="BCL"/>
    <property type="match status" value="1"/>
</dbReference>
<dbReference type="EMBL" id="REGN01005643">
    <property type="protein sequence ID" value="RNA12656.1"/>
    <property type="molecule type" value="Genomic_DNA"/>
</dbReference>
<reference evidence="5 6" key="1">
    <citation type="journal article" date="2018" name="Sci. Rep.">
        <title>Genomic signatures of local adaptation to the degree of environmental predictability in rotifers.</title>
        <authorList>
            <person name="Franch-Gras L."/>
            <person name="Hahn C."/>
            <person name="Garcia-Roger E.M."/>
            <person name="Carmona M.J."/>
            <person name="Serra M."/>
            <person name="Gomez A."/>
        </authorList>
    </citation>
    <scope>NUCLEOTIDE SEQUENCE [LARGE SCALE GENOMIC DNA]</scope>
    <source>
        <strain evidence="5">HYR1</strain>
    </source>
</reference>
<dbReference type="Gene3D" id="1.10.437.10">
    <property type="entry name" value="Blc2-like"/>
    <property type="match status" value="1"/>
</dbReference>
<dbReference type="STRING" id="10195.A0A3M7QMK0"/>
<evidence type="ECO:0000256" key="2">
    <source>
        <dbReference type="ARBA" id="ARBA00022703"/>
    </source>
</evidence>
<evidence type="ECO:0000313" key="5">
    <source>
        <dbReference type="EMBL" id="RNA12656.1"/>
    </source>
</evidence>
<dbReference type="GO" id="GO:0097192">
    <property type="term" value="P:extrinsic apoptotic signaling pathway in absence of ligand"/>
    <property type="evidence" value="ECO:0007669"/>
    <property type="project" value="TreeGrafter"/>
</dbReference>
<keyword evidence="6" id="KW-1185">Reference proteome</keyword>
<accession>A0A3M7QMK0</accession>
<dbReference type="GO" id="GO:0001836">
    <property type="term" value="P:release of cytochrome c from mitochondria"/>
    <property type="evidence" value="ECO:0007669"/>
    <property type="project" value="TreeGrafter"/>
</dbReference>
<evidence type="ECO:0000256" key="1">
    <source>
        <dbReference type="ARBA" id="ARBA00009458"/>
    </source>
</evidence>
<dbReference type="PANTHER" id="PTHR11256:SF50">
    <property type="entry name" value="APOPTOSIS REGULATOR CED-9"/>
    <property type="match status" value="1"/>
</dbReference>
<dbReference type="OrthoDB" id="6021377at2759"/>
<dbReference type="InterPro" id="IPR046371">
    <property type="entry name" value="Bcl-2_BH1-3"/>
</dbReference>
<feature type="transmembrane region" description="Helical" evidence="3">
    <location>
        <begin position="192"/>
        <end position="210"/>
    </location>
</feature>
<keyword evidence="2" id="KW-0053">Apoptosis</keyword>
<dbReference type="SUPFAM" id="SSF56854">
    <property type="entry name" value="Bcl-2 inhibitors of programmed cell death"/>
    <property type="match status" value="1"/>
</dbReference>
<keyword evidence="3" id="KW-0812">Transmembrane</keyword>
<sequence>MNTFENQTQSLLSDYLCWRLIKSGHSNLSIVNKENLEKNSKLDLCLIIRQLGYQFEIKYNSQYLALATRLEINAFNYKQVLGIIFNELFELEYENGKNFNWGRIIGLFSLAGCLVMRLYEDKVQNLIPNVLECINFFLTKNSRIRLWFHENNYWDGLIEKFNNCECILSKEDVFYKNNTESAANNFFNVNKLIVLGIGALTMFTFGFIYFKRSK</sequence>
<dbReference type="GO" id="GO:0042981">
    <property type="term" value="P:regulation of apoptotic process"/>
    <property type="evidence" value="ECO:0007669"/>
    <property type="project" value="InterPro"/>
</dbReference>
<dbReference type="PROSITE" id="PS50062">
    <property type="entry name" value="BCL2_FAMILY"/>
    <property type="match status" value="1"/>
</dbReference>
<evidence type="ECO:0000259" key="4">
    <source>
        <dbReference type="SMART" id="SM00337"/>
    </source>
</evidence>
<dbReference type="Proteomes" id="UP000276133">
    <property type="component" value="Unassembled WGS sequence"/>
</dbReference>
<keyword evidence="3" id="KW-1133">Transmembrane helix</keyword>